<dbReference type="Proteomes" id="UP001165121">
    <property type="component" value="Unassembled WGS sequence"/>
</dbReference>
<proteinExistence type="predicted"/>
<organism evidence="1 2">
    <name type="scientific">Phytophthora fragariaefolia</name>
    <dbReference type="NCBI Taxonomy" id="1490495"/>
    <lineage>
        <taxon>Eukaryota</taxon>
        <taxon>Sar</taxon>
        <taxon>Stramenopiles</taxon>
        <taxon>Oomycota</taxon>
        <taxon>Peronosporomycetes</taxon>
        <taxon>Peronosporales</taxon>
        <taxon>Peronosporaceae</taxon>
        <taxon>Phytophthora</taxon>
    </lineage>
</organism>
<protein>
    <submittedName>
        <fullName evidence="1">Unnamed protein product</fullName>
    </submittedName>
</protein>
<accession>A0A9W7D1B6</accession>
<reference evidence="1" key="1">
    <citation type="submission" date="2023-04" db="EMBL/GenBank/DDBJ databases">
        <title>Phytophthora fragariaefolia NBRC 109709.</title>
        <authorList>
            <person name="Ichikawa N."/>
            <person name="Sato H."/>
            <person name="Tonouchi N."/>
        </authorList>
    </citation>
    <scope>NUCLEOTIDE SEQUENCE</scope>
    <source>
        <strain evidence="1">NBRC 109709</strain>
    </source>
</reference>
<comment type="caution">
    <text evidence="1">The sequence shown here is derived from an EMBL/GenBank/DDBJ whole genome shotgun (WGS) entry which is preliminary data.</text>
</comment>
<sequence>MADGFDVTMEYTDGQGMVLLDGDEEDPNMIRKIPVDRPHKAVMKADHIGLKPSMEESSKLHHIFESTRAVWEAGIPAALSDGFWYYVYNNALLPRAELEKYHRFQESNDLLRNLHETHKEELDELYRKQKWGFPNLKPTCWYVFWDDVHACNSDTKHLSPEDFDPIEPTAICNQETMARQRPRGVVATAEFARAAPIVTRRPA</sequence>
<dbReference type="EMBL" id="BSXT01002940">
    <property type="protein sequence ID" value="GMF51727.1"/>
    <property type="molecule type" value="Genomic_DNA"/>
</dbReference>
<evidence type="ECO:0000313" key="1">
    <source>
        <dbReference type="EMBL" id="GMF51727.1"/>
    </source>
</evidence>
<name>A0A9W7D1B6_9STRA</name>
<gene>
    <name evidence="1" type="ORF">Pfra01_002100400</name>
</gene>
<keyword evidence="2" id="KW-1185">Reference proteome</keyword>
<dbReference type="OrthoDB" id="90118at2759"/>
<dbReference type="AlphaFoldDB" id="A0A9W7D1B6"/>
<evidence type="ECO:0000313" key="2">
    <source>
        <dbReference type="Proteomes" id="UP001165121"/>
    </source>
</evidence>